<name>F6HNL0_VITVI</name>
<dbReference type="Proteomes" id="UP000009183">
    <property type="component" value="Chromosome 13"/>
</dbReference>
<dbReference type="AlphaFoldDB" id="F6HNL0"/>
<dbReference type="PANTHER" id="PTHR37721">
    <property type="entry name" value="OS05G0464200 PROTEIN"/>
    <property type="match status" value="1"/>
</dbReference>
<dbReference type="HOGENOM" id="CLU_2908662_0_0_1"/>
<gene>
    <name evidence="2" type="ordered locus">VIT_13s0019g03520</name>
</gene>
<accession>F6HNL0</accession>
<feature type="region of interest" description="Disordered" evidence="1">
    <location>
        <begin position="43"/>
        <end position="62"/>
    </location>
</feature>
<feature type="region of interest" description="Disordered" evidence="1">
    <location>
        <begin position="1"/>
        <end position="21"/>
    </location>
</feature>
<evidence type="ECO:0000256" key="1">
    <source>
        <dbReference type="SAM" id="MobiDB-lite"/>
    </source>
</evidence>
<dbReference type="EMBL" id="FN595998">
    <property type="protein sequence ID" value="CCB56229.1"/>
    <property type="molecule type" value="Genomic_DNA"/>
</dbReference>
<evidence type="ECO:0000313" key="2">
    <source>
        <dbReference type="EMBL" id="CCB56229.1"/>
    </source>
</evidence>
<sequence length="62" mass="6707">MDSKSTKPVKKERADLPPRRGRVKAWVMGDVAEKVFSVMGVRTGKTEEGEGGESSKICNPTG</sequence>
<dbReference type="PANTHER" id="PTHR37721:SF1">
    <property type="entry name" value="OS05G0464200 PROTEIN"/>
    <property type="match status" value="1"/>
</dbReference>
<reference evidence="3" key="1">
    <citation type="journal article" date="2007" name="Nature">
        <title>The grapevine genome sequence suggests ancestral hexaploidization in major angiosperm phyla.</title>
        <authorList>
            <consortium name="The French-Italian Public Consortium for Grapevine Genome Characterization."/>
            <person name="Jaillon O."/>
            <person name="Aury J.-M."/>
            <person name="Noel B."/>
            <person name="Policriti A."/>
            <person name="Clepet C."/>
            <person name="Casagrande A."/>
            <person name="Choisne N."/>
            <person name="Aubourg S."/>
            <person name="Vitulo N."/>
            <person name="Jubin C."/>
            <person name="Vezzi A."/>
            <person name="Legeai F."/>
            <person name="Hugueney P."/>
            <person name="Dasilva C."/>
            <person name="Horner D."/>
            <person name="Mica E."/>
            <person name="Jublot D."/>
            <person name="Poulain J."/>
            <person name="Bruyere C."/>
            <person name="Billault A."/>
            <person name="Segurens B."/>
            <person name="Gouyvenoux M."/>
            <person name="Ugarte E."/>
            <person name="Cattonaro F."/>
            <person name="Anthouard V."/>
            <person name="Vico V."/>
            <person name="Del Fabbro C."/>
            <person name="Alaux M."/>
            <person name="Di Gaspero G."/>
            <person name="Dumas V."/>
            <person name="Felice N."/>
            <person name="Paillard S."/>
            <person name="Juman I."/>
            <person name="Moroldo M."/>
            <person name="Scalabrin S."/>
            <person name="Canaguier A."/>
            <person name="Le Clainche I."/>
            <person name="Malacrida G."/>
            <person name="Durand E."/>
            <person name="Pesole G."/>
            <person name="Laucou V."/>
            <person name="Chatelet P."/>
            <person name="Merdinoglu D."/>
            <person name="Delledonne M."/>
            <person name="Pezzotti M."/>
            <person name="Lecharny A."/>
            <person name="Scarpelli C."/>
            <person name="Artiguenave F."/>
            <person name="Pe M.E."/>
            <person name="Valle G."/>
            <person name="Morgante M."/>
            <person name="Caboche M."/>
            <person name="Adam-Blondon A.-F."/>
            <person name="Weissenbach J."/>
            <person name="Quetier F."/>
            <person name="Wincker P."/>
        </authorList>
    </citation>
    <scope>NUCLEOTIDE SEQUENCE [LARGE SCALE GENOMIC DNA]</scope>
    <source>
        <strain evidence="3">cv. Pinot noir / PN40024</strain>
    </source>
</reference>
<evidence type="ECO:0000313" key="3">
    <source>
        <dbReference type="Proteomes" id="UP000009183"/>
    </source>
</evidence>
<organism evidence="2 3">
    <name type="scientific">Vitis vinifera</name>
    <name type="common">Grape</name>
    <dbReference type="NCBI Taxonomy" id="29760"/>
    <lineage>
        <taxon>Eukaryota</taxon>
        <taxon>Viridiplantae</taxon>
        <taxon>Streptophyta</taxon>
        <taxon>Embryophyta</taxon>
        <taxon>Tracheophyta</taxon>
        <taxon>Spermatophyta</taxon>
        <taxon>Magnoliopsida</taxon>
        <taxon>eudicotyledons</taxon>
        <taxon>Gunneridae</taxon>
        <taxon>Pentapetalae</taxon>
        <taxon>rosids</taxon>
        <taxon>Vitales</taxon>
        <taxon>Vitaceae</taxon>
        <taxon>Viteae</taxon>
        <taxon>Vitis</taxon>
    </lineage>
</organism>
<dbReference type="PaxDb" id="29760-VIT_13s0019g03520.t01"/>
<keyword evidence="3" id="KW-1185">Reference proteome</keyword>
<dbReference type="InParanoid" id="F6HNL0"/>
<protein>
    <submittedName>
        <fullName evidence="2">Uncharacterized protein</fullName>
    </submittedName>
</protein>
<proteinExistence type="predicted"/>
<feature type="compositionally biased region" description="Basic and acidic residues" evidence="1">
    <location>
        <begin position="1"/>
        <end position="18"/>
    </location>
</feature>